<dbReference type="EMBL" id="SIOX01000001">
    <property type="protein sequence ID" value="TAX81164.1"/>
    <property type="molecule type" value="Genomic_DNA"/>
</dbReference>
<protein>
    <submittedName>
        <fullName evidence="2">Uncharacterized protein</fullName>
    </submittedName>
</protein>
<feature type="transmembrane region" description="Helical" evidence="1">
    <location>
        <begin position="12"/>
        <end position="34"/>
    </location>
</feature>
<evidence type="ECO:0000256" key="1">
    <source>
        <dbReference type="SAM" id="Phobius"/>
    </source>
</evidence>
<sequence length="86" mass="9877">MERAAIFVKDLIVAILFLPLFAGIVLIIAAPFYLVGGTASAFLNSWPVAEYYIDRYLTTILPASWLRGVMRRADRWVELYQDPNRR</sequence>
<reference evidence="2 3" key="1">
    <citation type="submission" date="2019-02" db="EMBL/GenBank/DDBJ databases">
        <title>The genomic architecture of introgression among sibling species of bacteria.</title>
        <authorList>
            <person name="Cavassim M.I.A."/>
            <person name="Moeskjaer S."/>
            <person name="Moslemi C."/>
            <person name="Fields B."/>
            <person name="Bachmann A."/>
            <person name="Vilhjalmsson B."/>
            <person name="Schierup M.H."/>
            <person name="Young J.P.W."/>
            <person name="Andersen S.U."/>
        </authorList>
    </citation>
    <scope>NUCLEOTIDE SEQUENCE [LARGE SCALE GENOMIC DNA]</scope>
    <source>
        <strain evidence="2 3">SM141A</strain>
    </source>
</reference>
<comment type="caution">
    <text evidence="2">The sequence shown here is derived from an EMBL/GenBank/DDBJ whole genome shotgun (WGS) entry which is preliminary data.</text>
</comment>
<keyword evidence="1" id="KW-0472">Membrane</keyword>
<keyword evidence="1" id="KW-0812">Transmembrane</keyword>
<gene>
    <name evidence="2" type="ORF">ELH98_08840</name>
</gene>
<name>A0ABY1X7I5_9HYPH</name>
<keyword evidence="1" id="KW-1133">Transmembrane helix</keyword>
<organism evidence="2 3">
    <name type="scientific">Rhizobium ruizarguesonis</name>
    <dbReference type="NCBI Taxonomy" id="2081791"/>
    <lineage>
        <taxon>Bacteria</taxon>
        <taxon>Pseudomonadati</taxon>
        <taxon>Pseudomonadota</taxon>
        <taxon>Alphaproteobacteria</taxon>
        <taxon>Hyphomicrobiales</taxon>
        <taxon>Rhizobiaceae</taxon>
        <taxon>Rhizobium/Agrobacterium group</taxon>
        <taxon>Rhizobium</taxon>
    </lineage>
</organism>
<keyword evidence="3" id="KW-1185">Reference proteome</keyword>
<dbReference type="Proteomes" id="UP000291659">
    <property type="component" value="Unassembled WGS sequence"/>
</dbReference>
<accession>A0ABY1X7I5</accession>
<proteinExistence type="predicted"/>
<dbReference type="RefSeq" id="WP_130762910.1">
    <property type="nucleotide sequence ID" value="NZ_SIOX01000001.1"/>
</dbReference>
<evidence type="ECO:0000313" key="2">
    <source>
        <dbReference type="EMBL" id="TAX81164.1"/>
    </source>
</evidence>
<evidence type="ECO:0000313" key="3">
    <source>
        <dbReference type="Proteomes" id="UP000291659"/>
    </source>
</evidence>